<dbReference type="EC" id="2.4.1.141" evidence="4 12"/>
<comment type="subunit">
    <text evidence="3 12">Heterodimer with ALG14 to form a functional enzyme.</text>
</comment>
<evidence type="ECO:0000313" key="15">
    <source>
        <dbReference type="Proteomes" id="UP000054144"/>
    </source>
</evidence>
<evidence type="ECO:0000256" key="7">
    <source>
        <dbReference type="ARBA" id="ARBA00022679"/>
    </source>
</evidence>
<dbReference type="PANTHER" id="PTHR12867:SF6">
    <property type="entry name" value="N-ACETYLGLUCOSAMINYLDIPHOSPHODOLICHOL N-ACETYLGLUCOSAMINYLTRANSFERASE"/>
    <property type="match status" value="1"/>
</dbReference>
<dbReference type="GO" id="GO:0005783">
    <property type="term" value="C:endoplasmic reticulum"/>
    <property type="evidence" value="ECO:0007669"/>
    <property type="project" value="UniProtKB-SubCell"/>
</dbReference>
<evidence type="ECO:0000256" key="5">
    <source>
        <dbReference type="ARBA" id="ARBA00017468"/>
    </source>
</evidence>
<keyword evidence="6 12" id="KW-0328">Glycosyltransferase</keyword>
<dbReference type="GO" id="GO:0004577">
    <property type="term" value="F:N-acetylglucosaminyldiphosphodolichol N-acetylglucosaminyltransferase activity"/>
    <property type="evidence" value="ECO:0007669"/>
    <property type="project" value="UniProtKB-EC"/>
</dbReference>
<dbReference type="Gene3D" id="3.40.50.2000">
    <property type="entry name" value="Glycogen Phosphorylase B"/>
    <property type="match status" value="1"/>
</dbReference>
<dbReference type="InterPro" id="IPR039042">
    <property type="entry name" value="Alg13-like"/>
</dbReference>
<organism evidence="14 15">
    <name type="scientific">Fistulina hepatica ATCC 64428</name>
    <dbReference type="NCBI Taxonomy" id="1128425"/>
    <lineage>
        <taxon>Eukaryota</taxon>
        <taxon>Fungi</taxon>
        <taxon>Dikarya</taxon>
        <taxon>Basidiomycota</taxon>
        <taxon>Agaricomycotina</taxon>
        <taxon>Agaricomycetes</taxon>
        <taxon>Agaricomycetidae</taxon>
        <taxon>Agaricales</taxon>
        <taxon>Fistulinaceae</taxon>
        <taxon>Fistulina</taxon>
    </lineage>
</organism>
<comment type="subcellular location">
    <subcellularLocation>
        <location evidence="1 12">Endoplasmic reticulum</location>
    </subcellularLocation>
</comment>
<dbReference type="Proteomes" id="UP000054144">
    <property type="component" value="Unassembled WGS sequence"/>
</dbReference>
<sequence>MPTVFVTVGSTKFDALITVVSSPIFHEVLQELGYTHLHVQHGTSIPQEIPEPSSLSNVSYYAYKPSLQEEYELADLVISHAGSGTILSVLRLEPSTPLIVVPNLTLADDHQRELADALADMGYLIAVNVESQNDSHNADNLARRLLNSLIDAVRSLQSQELKQFPQLEGSRFARILDEEMGFLSWYVESVHPYIFFDPE</sequence>
<dbReference type="PANTHER" id="PTHR12867">
    <property type="entry name" value="GLYCOSYL TRANSFERASE-RELATED"/>
    <property type="match status" value="1"/>
</dbReference>
<keyword evidence="8 12" id="KW-0256">Endoplasmic reticulum</keyword>
<evidence type="ECO:0000256" key="6">
    <source>
        <dbReference type="ARBA" id="ARBA00022676"/>
    </source>
</evidence>
<comment type="catalytic activity">
    <reaction evidence="11">
        <text>an N-acetyl-alpha-D-glucosaminyl-diphospho-di-trans,poly-cis-dolichol + UDP-N-acetyl-alpha-D-glucosamine = an N,N'-diacetylchitobiosyl-diphospho-di-trans,poly-cis-dolichol + UDP + H(+)</text>
        <dbReference type="Rhea" id="RHEA:23380"/>
        <dbReference type="Rhea" id="RHEA-COMP:19507"/>
        <dbReference type="Rhea" id="RHEA-COMP:19510"/>
        <dbReference type="ChEBI" id="CHEBI:15378"/>
        <dbReference type="ChEBI" id="CHEBI:57269"/>
        <dbReference type="ChEBI" id="CHEBI:57705"/>
        <dbReference type="ChEBI" id="CHEBI:58223"/>
        <dbReference type="ChEBI" id="CHEBI:58427"/>
        <dbReference type="EC" id="2.4.1.141"/>
    </reaction>
</comment>
<evidence type="ECO:0000256" key="10">
    <source>
        <dbReference type="ARBA" id="ARBA00032061"/>
    </source>
</evidence>
<dbReference type="GO" id="GO:0006488">
    <property type="term" value="P:dolichol-linked oligosaccharide biosynthetic process"/>
    <property type="evidence" value="ECO:0007669"/>
    <property type="project" value="InterPro"/>
</dbReference>
<protein>
    <recommendedName>
        <fullName evidence="5 12">UDP-N-acetylglucosamine transferase subunit ALG13</fullName>
        <ecNumber evidence="4 12">2.4.1.141</ecNumber>
    </recommendedName>
    <alternativeName>
        <fullName evidence="10 12">Asparagine-linked glycosylation protein 13</fullName>
    </alternativeName>
</protein>
<evidence type="ECO:0000256" key="12">
    <source>
        <dbReference type="RuleBase" id="RU362128"/>
    </source>
</evidence>
<feature type="domain" description="Glycosyl transferase family 28 C-terminal" evidence="13">
    <location>
        <begin position="3"/>
        <end position="128"/>
    </location>
</feature>
<dbReference type="InterPro" id="IPR007235">
    <property type="entry name" value="Glyco_trans_28_C"/>
</dbReference>
<keyword evidence="7 12" id="KW-0808">Transferase</keyword>
<reference evidence="14 15" key="1">
    <citation type="journal article" date="2015" name="Fungal Genet. Biol.">
        <title>Evolution of novel wood decay mechanisms in Agaricales revealed by the genome sequences of Fistulina hepatica and Cylindrobasidium torrendii.</title>
        <authorList>
            <person name="Floudas D."/>
            <person name="Held B.W."/>
            <person name="Riley R."/>
            <person name="Nagy L.G."/>
            <person name="Koehler G."/>
            <person name="Ransdell A.S."/>
            <person name="Younus H."/>
            <person name="Chow J."/>
            <person name="Chiniquy J."/>
            <person name="Lipzen A."/>
            <person name="Tritt A."/>
            <person name="Sun H."/>
            <person name="Haridas S."/>
            <person name="LaButti K."/>
            <person name="Ohm R.A."/>
            <person name="Kues U."/>
            <person name="Blanchette R.A."/>
            <person name="Grigoriev I.V."/>
            <person name="Minto R.E."/>
            <person name="Hibbett D.S."/>
        </authorList>
    </citation>
    <scope>NUCLEOTIDE SEQUENCE [LARGE SCALE GENOMIC DNA]</scope>
    <source>
        <strain evidence="14 15">ATCC 64428</strain>
    </source>
</reference>
<name>A0A0D7AL39_9AGAR</name>
<dbReference type="Pfam" id="PF04101">
    <property type="entry name" value="Glyco_tran_28_C"/>
    <property type="match status" value="1"/>
</dbReference>
<evidence type="ECO:0000256" key="2">
    <source>
        <dbReference type="ARBA" id="ARBA00006962"/>
    </source>
</evidence>
<dbReference type="OrthoDB" id="20273at2759"/>
<evidence type="ECO:0000256" key="9">
    <source>
        <dbReference type="ARBA" id="ARBA00024804"/>
    </source>
</evidence>
<dbReference type="AlphaFoldDB" id="A0A0D7AL39"/>
<evidence type="ECO:0000256" key="4">
    <source>
        <dbReference type="ARBA" id="ARBA00012614"/>
    </source>
</evidence>
<evidence type="ECO:0000256" key="1">
    <source>
        <dbReference type="ARBA" id="ARBA00004240"/>
    </source>
</evidence>
<comment type="function">
    <text evidence="9 12">Involved in protein N-glycosylation. Essential for the second step of the dolichol-linked oligosaccharide pathway.</text>
</comment>
<dbReference type="SUPFAM" id="SSF53756">
    <property type="entry name" value="UDP-Glycosyltransferase/glycogen phosphorylase"/>
    <property type="match status" value="1"/>
</dbReference>
<evidence type="ECO:0000256" key="11">
    <source>
        <dbReference type="ARBA" id="ARBA00048184"/>
    </source>
</evidence>
<keyword evidence="15" id="KW-1185">Reference proteome</keyword>
<dbReference type="EMBL" id="KN881643">
    <property type="protein sequence ID" value="KIY52469.1"/>
    <property type="molecule type" value="Genomic_DNA"/>
</dbReference>
<evidence type="ECO:0000256" key="8">
    <source>
        <dbReference type="ARBA" id="ARBA00022824"/>
    </source>
</evidence>
<evidence type="ECO:0000313" key="14">
    <source>
        <dbReference type="EMBL" id="KIY52469.1"/>
    </source>
</evidence>
<comment type="similarity">
    <text evidence="2 12">Belongs to the glycosyltransferase 28 family.</text>
</comment>
<gene>
    <name evidence="12" type="primary">ALG13</name>
    <name evidence="14" type="ORF">FISHEDRAFT_35130</name>
</gene>
<evidence type="ECO:0000259" key="13">
    <source>
        <dbReference type="Pfam" id="PF04101"/>
    </source>
</evidence>
<evidence type="ECO:0000256" key="3">
    <source>
        <dbReference type="ARBA" id="ARBA00011198"/>
    </source>
</evidence>
<accession>A0A0D7AL39</accession>
<proteinExistence type="inferred from homology"/>